<dbReference type="Gene3D" id="3.40.50.980">
    <property type="match status" value="2"/>
</dbReference>
<comment type="similarity">
    <text evidence="2">Belongs to the ATP-dependent AMP-binding enzyme family.</text>
</comment>
<gene>
    <name evidence="7" type="ORF">CHILSU_LOCUS3719</name>
</gene>
<dbReference type="InterPro" id="IPR000873">
    <property type="entry name" value="AMP-dep_synth/lig_dom"/>
</dbReference>
<dbReference type="PANTHER" id="PTHR24096">
    <property type="entry name" value="LONG-CHAIN-FATTY-ACID--COA LIGASE"/>
    <property type="match status" value="1"/>
</dbReference>
<dbReference type="Pfam" id="PF00501">
    <property type="entry name" value="AMP-binding"/>
    <property type="match status" value="1"/>
</dbReference>
<sequence>MAAIHNKVVYGGPALCIPAHLNFGQHILDTFKTICEEEADRVAIINGETGENTTYIKLLQDLVDFGTGLKKLGVKRGDIVALCSENRTEYLVAGIAAITCGACITPLSTHYTKDEMIHALNISKPNILISSEVVNQASYSTFKSSPFIKTVIQLNGVPKESNVLSYKDIAIPTSIQDYEVADVQGWTDVCYLLYSSGTTGLPKGVMLTHVNVLYSVSNFSVEDGSYPDLILLTIVPWYHAYGLMSTVNYLACKKKLVYLTGFNPHTYLNAIQEYKVNVLLAVPPIVVYLGKSPLTSKYDLSSVLIVFCGAAPLTSETISDALKSLPSCLGVFQAYGMTETSLAATTDKDFEKSKSGSAGYPINGVKAKVVDIETRQKLDCYESGEVCLKGPVTMKGYAGNDAATRDIFDEEGYLKTGDIGYYDKDGCFFVIDRLKELIKYKSNQVPPAEVESVLLECPGVAECAVVGAPDEAAGELPTAFVVPKQNARLTHKEVIEFAASRLSYHKRLHGGVIFVDSIPKNPSGKILRRVLRQQLAQKQKSKI</sequence>
<dbReference type="Pfam" id="PF13193">
    <property type="entry name" value="AMP-binding_C"/>
    <property type="match status" value="1"/>
</dbReference>
<evidence type="ECO:0000256" key="4">
    <source>
        <dbReference type="ARBA" id="ARBA00023140"/>
    </source>
</evidence>
<keyword evidence="8" id="KW-1185">Reference proteome</keyword>
<dbReference type="PANTHER" id="PTHR24096:SF149">
    <property type="entry name" value="AMP-BINDING DOMAIN-CONTAINING PROTEIN-RELATED"/>
    <property type="match status" value="1"/>
</dbReference>
<evidence type="ECO:0000313" key="8">
    <source>
        <dbReference type="Proteomes" id="UP001153292"/>
    </source>
</evidence>
<dbReference type="InterPro" id="IPR020845">
    <property type="entry name" value="AMP-binding_CS"/>
</dbReference>
<feature type="domain" description="AMP-dependent synthetase/ligase" evidence="5">
    <location>
        <begin position="33"/>
        <end position="397"/>
    </location>
</feature>
<dbReference type="PROSITE" id="PS00455">
    <property type="entry name" value="AMP_BINDING"/>
    <property type="match status" value="1"/>
</dbReference>
<keyword evidence="4" id="KW-0576">Peroxisome</keyword>
<evidence type="ECO:0000259" key="5">
    <source>
        <dbReference type="Pfam" id="PF00501"/>
    </source>
</evidence>
<name>A0ABN8AWF7_CHISP</name>
<dbReference type="Proteomes" id="UP001153292">
    <property type="component" value="Chromosome 17"/>
</dbReference>
<evidence type="ECO:0008006" key="9">
    <source>
        <dbReference type="Google" id="ProtNLM"/>
    </source>
</evidence>
<organism evidence="7 8">
    <name type="scientific">Chilo suppressalis</name>
    <name type="common">Asiatic rice borer moth</name>
    <dbReference type="NCBI Taxonomy" id="168631"/>
    <lineage>
        <taxon>Eukaryota</taxon>
        <taxon>Metazoa</taxon>
        <taxon>Ecdysozoa</taxon>
        <taxon>Arthropoda</taxon>
        <taxon>Hexapoda</taxon>
        <taxon>Insecta</taxon>
        <taxon>Pterygota</taxon>
        <taxon>Neoptera</taxon>
        <taxon>Endopterygota</taxon>
        <taxon>Lepidoptera</taxon>
        <taxon>Glossata</taxon>
        <taxon>Ditrysia</taxon>
        <taxon>Pyraloidea</taxon>
        <taxon>Crambidae</taxon>
        <taxon>Crambinae</taxon>
        <taxon>Chilo</taxon>
    </lineage>
</organism>
<dbReference type="SUPFAM" id="SSF56801">
    <property type="entry name" value="Acetyl-CoA synthetase-like"/>
    <property type="match status" value="1"/>
</dbReference>
<dbReference type="Gene3D" id="2.30.38.10">
    <property type="entry name" value="Luciferase, Domain 3"/>
    <property type="match status" value="1"/>
</dbReference>
<keyword evidence="3" id="KW-0436">Ligase</keyword>
<evidence type="ECO:0000256" key="2">
    <source>
        <dbReference type="ARBA" id="ARBA00006432"/>
    </source>
</evidence>
<dbReference type="InterPro" id="IPR025110">
    <property type="entry name" value="AMP-bd_C"/>
</dbReference>
<dbReference type="EMBL" id="OU963910">
    <property type="protein sequence ID" value="CAH0400524.1"/>
    <property type="molecule type" value="Genomic_DNA"/>
</dbReference>
<dbReference type="Gene3D" id="3.30.300.30">
    <property type="match status" value="1"/>
</dbReference>
<comment type="subcellular location">
    <subcellularLocation>
        <location evidence="1">Peroxisome</location>
    </subcellularLocation>
</comment>
<accession>A0ABN8AWF7</accession>
<reference evidence="7" key="1">
    <citation type="submission" date="2021-12" db="EMBL/GenBank/DDBJ databases">
        <authorList>
            <person name="King R."/>
        </authorList>
    </citation>
    <scope>NUCLEOTIDE SEQUENCE</scope>
</reference>
<dbReference type="InterPro" id="IPR045851">
    <property type="entry name" value="AMP-bd_C_sf"/>
</dbReference>
<feature type="domain" description="AMP-binding enzyme C-terminal" evidence="6">
    <location>
        <begin position="449"/>
        <end position="525"/>
    </location>
</feature>
<protein>
    <recommendedName>
        <fullName evidence="9">Luciferin 4-monooxygenase</fullName>
    </recommendedName>
</protein>
<dbReference type="CDD" id="cd05911">
    <property type="entry name" value="Firefly_Luc_like"/>
    <property type="match status" value="1"/>
</dbReference>
<evidence type="ECO:0000313" key="7">
    <source>
        <dbReference type="EMBL" id="CAH0400524.1"/>
    </source>
</evidence>
<evidence type="ECO:0000259" key="6">
    <source>
        <dbReference type="Pfam" id="PF13193"/>
    </source>
</evidence>
<evidence type="ECO:0000256" key="1">
    <source>
        <dbReference type="ARBA" id="ARBA00004275"/>
    </source>
</evidence>
<proteinExistence type="inferred from homology"/>
<evidence type="ECO:0000256" key="3">
    <source>
        <dbReference type="ARBA" id="ARBA00022598"/>
    </source>
</evidence>